<proteinExistence type="predicted"/>
<dbReference type="AlphaFoldDB" id="A0AAW0C8W5"/>
<gene>
    <name evidence="1" type="ORF">R3P38DRAFT_2771939</name>
</gene>
<evidence type="ECO:0000313" key="2">
    <source>
        <dbReference type="Proteomes" id="UP001362999"/>
    </source>
</evidence>
<organism evidence="1 2">
    <name type="scientific">Favolaschia claudopus</name>
    <dbReference type="NCBI Taxonomy" id="2862362"/>
    <lineage>
        <taxon>Eukaryota</taxon>
        <taxon>Fungi</taxon>
        <taxon>Dikarya</taxon>
        <taxon>Basidiomycota</taxon>
        <taxon>Agaricomycotina</taxon>
        <taxon>Agaricomycetes</taxon>
        <taxon>Agaricomycetidae</taxon>
        <taxon>Agaricales</taxon>
        <taxon>Marasmiineae</taxon>
        <taxon>Mycenaceae</taxon>
        <taxon>Favolaschia</taxon>
    </lineage>
</organism>
<dbReference type="EMBL" id="JAWWNJ010000020">
    <property type="protein sequence ID" value="KAK7034878.1"/>
    <property type="molecule type" value="Genomic_DNA"/>
</dbReference>
<evidence type="ECO:0000313" key="1">
    <source>
        <dbReference type="EMBL" id="KAK7034878.1"/>
    </source>
</evidence>
<comment type="caution">
    <text evidence="1">The sequence shown here is derived from an EMBL/GenBank/DDBJ whole genome shotgun (WGS) entry which is preliminary data.</text>
</comment>
<dbReference type="Proteomes" id="UP001362999">
    <property type="component" value="Unassembled WGS sequence"/>
</dbReference>
<keyword evidence="2" id="KW-1185">Reference proteome</keyword>
<reference evidence="1 2" key="1">
    <citation type="journal article" date="2024" name="J Genomics">
        <title>Draft genome sequencing and assembly of Favolaschia claudopus CIRM-BRFM 2984 isolated from oak limbs.</title>
        <authorList>
            <person name="Navarro D."/>
            <person name="Drula E."/>
            <person name="Chaduli D."/>
            <person name="Cazenave R."/>
            <person name="Ahrendt S."/>
            <person name="Wang J."/>
            <person name="Lipzen A."/>
            <person name="Daum C."/>
            <person name="Barry K."/>
            <person name="Grigoriev I.V."/>
            <person name="Favel A."/>
            <person name="Rosso M.N."/>
            <person name="Martin F."/>
        </authorList>
    </citation>
    <scope>NUCLEOTIDE SEQUENCE [LARGE SCALE GENOMIC DNA]</scope>
    <source>
        <strain evidence="1 2">CIRM-BRFM 2984</strain>
    </source>
</reference>
<protein>
    <submittedName>
        <fullName evidence="1">Uncharacterized protein</fullName>
    </submittedName>
</protein>
<sequence length="225" mass="25140">MVMVGATAQPAQTYYRQQILPPPKISQLSKTSSIHHIRKDIRQPINNAVLFRASEPQSGFVSPGGTRMFDLEDCIPLTAIDMLTARNYDEVDREVTIAKSVQKGSNRVPDVTGAIWYLNLHTVPPIPPEDVNIVDPHAICAGSRGLYIAVKWMLNCRILFMKWALTGFYREAYKVQNSSDLRSLRAWKATQGVCVRVGPKLLVGWGLSPLLRRRQGARDGGGRQE</sequence>
<name>A0AAW0C8W5_9AGAR</name>
<accession>A0AAW0C8W5</accession>